<dbReference type="AlphaFoldDB" id="A0A317CDN9"/>
<feature type="chain" id="PRO_5016462303" description="DUF2282 domain-containing protein" evidence="1">
    <location>
        <begin position="27"/>
        <end position="92"/>
    </location>
</feature>
<sequence>MMSKNKLLVSAAISSVLALGLGSATADEAKPETESCAGVVKAGMNDCGTSEHACAGMGKEDYSPEDWITLPKGTCEKIAGGTVLDESEGMKM</sequence>
<reference evidence="2 3" key="1">
    <citation type="submission" date="2018-05" db="EMBL/GenBank/DDBJ databases">
        <title>Leucothrix arctica sp. nov., isolated from Arctic seawater.</title>
        <authorList>
            <person name="Choi A."/>
            <person name="Baek K."/>
        </authorList>
    </citation>
    <scope>NUCLEOTIDE SEQUENCE [LARGE SCALE GENOMIC DNA]</scope>
    <source>
        <strain evidence="2 3">IMCC9719</strain>
    </source>
</reference>
<dbReference type="Proteomes" id="UP000245506">
    <property type="component" value="Unassembled WGS sequence"/>
</dbReference>
<name>A0A317CDN9_9GAMM</name>
<evidence type="ECO:0000313" key="2">
    <source>
        <dbReference type="EMBL" id="PWQ96805.1"/>
    </source>
</evidence>
<proteinExistence type="predicted"/>
<dbReference type="EMBL" id="QGKL01000026">
    <property type="protein sequence ID" value="PWQ96805.1"/>
    <property type="molecule type" value="Genomic_DNA"/>
</dbReference>
<organism evidence="2 3">
    <name type="scientific">Leucothrix arctica</name>
    <dbReference type="NCBI Taxonomy" id="1481894"/>
    <lineage>
        <taxon>Bacteria</taxon>
        <taxon>Pseudomonadati</taxon>
        <taxon>Pseudomonadota</taxon>
        <taxon>Gammaproteobacteria</taxon>
        <taxon>Thiotrichales</taxon>
        <taxon>Thiotrichaceae</taxon>
        <taxon>Leucothrix</taxon>
    </lineage>
</organism>
<dbReference type="InterPro" id="IPR018740">
    <property type="entry name" value="DUF2282_membr"/>
</dbReference>
<dbReference type="Pfam" id="PF10048">
    <property type="entry name" value="DUF2282"/>
    <property type="match status" value="1"/>
</dbReference>
<keyword evidence="3" id="KW-1185">Reference proteome</keyword>
<evidence type="ECO:0008006" key="4">
    <source>
        <dbReference type="Google" id="ProtNLM"/>
    </source>
</evidence>
<feature type="signal peptide" evidence="1">
    <location>
        <begin position="1"/>
        <end position="26"/>
    </location>
</feature>
<gene>
    <name evidence="2" type="ORF">DKT75_08535</name>
</gene>
<comment type="caution">
    <text evidence="2">The sequence shown here is derived from an EMBL/GenBank/DDBJ whole genome shotgun (WGS) entry which is preliminary data.</text>
</comment>
<evidence type="ECO:0000313" key="3">
    <source>
        <dbReference type="Proteomes" id="UP000245506"/>
    </source>
</evidence>
<accession>A0A317CDN9</accession>
<dbReference type="OrthoDB" id="1551288at2"/>
<evidence type="ECO:0000256" key="1">
    <source>
        <dbReference type="SAM" id="SignalP"/>
    </source>
</evidence>
<keyword evidence="1" id="KW-0732">Signal</keyword>
<protein>
    <recommendedName>
        <fullName evidence="4">DUF2282 domain-containing protein</fullName>
    </recommendedName>
</protein>